<proteinExistence type="predicted"/>
<comment type="caution">
    <text evidence="3">The sequence shown here is derived from an EMBL/GenBank/DDBJ whole genome shotgun (WGS) entry which is preliminary data.</text>
</comment>
<organism evidence="3 4">
    <name type="scientific">Coemansia pectinata</name>
    <dbReference type="NCBI Taxonomy" id="1052879"/>
    <lineage>
        <taxon>Eukaryota</taxon>
        <taxon>Fungi</taxon>
        <taxon>Fungi incertae sedis</taxon>
        <taxon>Zoopagomycota</taxon>
        <taxon>Kickxellomycotina</taxon>
        <taxon>Kickxellomycetes</taxon>
        <taxon>Kickxellales</taxon>
        <taxon>Kickxellaceae</taxon>
        <taxon>Coemansia</taxon>
    </lineage>
</organism>
<name>A0A9W8H4D8_9FUNG</name>
<keyword evidence="4" id="KW-1185">Reference proteome</keyword>
<keyword evidence="2" id="KW-0812">Transmembrane</keyword>
<evidence type="ECO:0000256" key="2">
    <source>
        <dbReference type="SAM" id="Phobius"/>
    </source>
</evidence>
<dbReference type="Proteomes" id="UP001140011">
    <property type="component" value="Unassembled WGS sequence"/>
</dbReference>
<evidence type="ECO:0000313" key="4">
    <source>
        <dbReference type="Proteomes" id="UP001140011"/>
    </source>
</evidence>
<gene>
    <name evidence="3" type="ORF">GGI19_001376</name>
</gene>
<reference evidence="3" key="1">
    <citation type="submission" date="2022-07" db="EMBL/GenBank/DDBJ databases">
        <title>Phylogenomic reconstructions and comparative analyses of Kickxellomycotina fungi.</title>
        <authorList>
            <person name="Reynolds N.K."/>
            <person name="Stajich J.E."/>
            <person name="Barry K."/>
            <person name="Grigoriev I.V."/>
            <person name="Crous P."/>
            <person name="Smith M.E."/>
        </authorList>
    </citation>
    <scope>NUCLEOTIDE SEQUENCE</scope>
    <source>
        <strain evidence="3">BCRC 34297</strain>
    </source>
</reference>
<evidence type="ECO:0000256" key="1">
    <source>
        <dbReference type="SAM" id="MobiDB-lite"/>
    </source>
</evidence>
<sequence>MLFPTQLLRAQGQRSPRFGDRGLPRMNTVPKDKFSGMSRRQLCWTVIIVTIPLVVVYTNIVYKRLVLGEEKRKSFKDGGLDSAYLLDNIASSPRPANASSLSSERPGDDKN</sequence>
<feature type="region of interest" description="Disordered" evidence="1">
    <location>
        <begin position="13"/>
        <end position="32"/>
    </location>
</feature>
<dbReference type="AlphaFoldDB" id="A0A9W8H4D8"/>
<feature type="transmembrane region" description="Helical" evidence="2">
    <location>
        <begin position="42"/>
        <end position="62"/>
    </location>
</feature>
<protein>
    <submittedName>
        <fullName evidence="3">Uncharacterized protein</fullName>
    </submittedName>
</protein>
<accession>A0A9W8H4D8</accession>
<dbReference type="EMBL" id="JANBUH010000049">
    <property type="protein sequence ID" value="KAJ2755755.1"/>
    <property type="molecule type" value="Genomic_DNA"/>
</dbReference>
<evidence type="ECO:0000313" key="3">
    <source>
        <dbReference type="EMBL" id="KAJ2755755.1"/>
    </source>
</evidence>
<feature type="region of interest" description="Disordered" evidence="1">
    <location>
        <begin position="90"/>
        <end position="111"/>
    </location>
</feature>
<keyword evidence="2" id="KW-1133">Transmembrane helix</keyword>
<keyword evidence="2" id="KW-0472">Membrane</keyword>
<dbReference type="OrthoDB" id="5568863at2759"/>